<dbReference type="Pfam" id="PF17652">
    <property type="entry name" value="Glyco_hydro81C"/>
    <property type="match status" value="1"/>
</dbReference>
<organism evidence="14 15">
    <name type="scientific">Phytophthora ramorum</name>
    <name type="common">Sudden oak death agent</name>
    <dbReference type="NCBI Taxonomy" id="164328"/>
    <lineage>
        <taxon>Eukaryota</taxon>
        <taxon>Sar</taxon>
        <taxon>Stramenopiles</taxon>
        <taxon>Oomycota</taxon>
        <taxon>Peronosporomycetes</taxon>
        <taxon>Peronosporales</taxon>
        <taxon>Peronosporaceae</taxon>
        <taxon>Phytophthora</taxon>
    </lineage>
</organism>
<comment type="similarity">
    <text evidence="2">Belongs to the glycosyl hydrolase 81 family.</text>
</comment>
<dbReference type="Gene3D" id="2.70.98.30">
    <property type="entry name" value="Golgi alpha-mannosidase II, domain 4"/>
    <property type="match status" value="1"/>
</dbReference>
<evidence type="ECO:0000256" key="10">
    <source>
        <dbReference type="SAM" id="MobiDB-lite"/>
    </source>
</evidence>
<evidence type="ECO:0000259" key="12">
    <source>
        <dbReference type="Pfam" id="PF03639"/>
    </source>
</evidence>
<accession>H3GVI7</accession>
<feature type="region of interest" description="Disordered" evidence="10">
    <location>
        <begin position="1830"/>
        <end position="1850"/>
    </location>
</feature>
<reference evidence="14" key="2">
    <citation type="submission" date="2015-06" db="UniProtKB">
        <authorList>
            <consortium name="EnsemblProtists"/>
        </authorList>
    </citation>
    <scope>IDENTIFICATION</scope>
    <source>
        <strain evidence="14">Pr102</strain>
    </source>
</reference>
<feature type="signal peptide" evidence="11">
    <location>
        <begin position="1"/>
        <end position="22"/>
    </location>
</feature>
<dbReference type="VEuPathDB" id="FungiDB:KRP22_5437"/>
<feature type="compositionally biased region" description="Basic and acidic residues" evidence="10">
    <location>
        <begin position="1265"/>
        <end position="1277"/>
    </location>
</feature>
<dbReference type="EnsemblProtists" id="Phyra81368">
    <property type="protein sequence ID" value="Phyra81368"/>
    <property type="gene ID" value="Phyra81368"/>
</dbReference>
<feature type="compositionally biased region" description="Low complexity" evidence="10">
    <location>
        <begin position="1206"/>
        <end position="1215"/>
    </location>
</feature>
<dbReference type="PANTHER" id="PTHR31983:SF0">
    <property type="entry name" value="GLUCAN ENDO-1,3-BETA-D-GLUCOSIDASE 2"/>
    <property type="match status" value="1"/>
</dbReference>
<dbReference type="InParanoid" id="H3GVI7"/>
<feature type="coiled-coil region" evidence="9">
    <location>
        <begin position="2154"/>
        <end position="2202"/>
    </location>
</feature>
<proteinExistence type="inferred from homology"/>
<feature type="compositionally biased region" description="Acidic residues" evidence="10">
    <location>
        <begin position="966"/>
        <end position="976"/>
    </location>
</feature>
<dbReference type="EMBL" id="DS566056">
    <property type="status" value="NOT_ANNOTATED_CDS"/>
    <property type="molecule type" value="Genomic_DNA"/>
</dbReference>
<dbReference type="GO" id="GO:0000272">
    <property type="term" value="P:polysaccharide catabolic process"/>
    <property type="evidence" value="ECO:0007669"/>
    <property type="project" value="UniProtKB-KW"/>
</dbReference>
<dbReference type="eggNOG" id="KOG2254">
    <property type="taxonomic scope" value="Eukaryota"/>
</dbReference>
<dbReference type="VEuPathDB" id="FungiDB:KRP22_5439"/>
<dbReference type="PANTHER" id="PTHR31983">
    <property type="entry name" value="ENDO-1,3(4)-BETA-GLUCANASE 1"/>
    <property type="match status" value="1"/>
</dbReference>
<dbReference type="GO" id="GO:0042973">
    <property type="term" value="F:glucan endo-1,3-beta-D-glucosidase activity"/>
    <property type="evidence" value="ECO:0007669"/>
    <property type="project" value="UniProtKB-EC"/>
</dbReference>
<feature type="compositionally biased region" description="Basic and acidic residues" evidence="10">
    <location>
        <begin position="977"/>
        <end position="989"/>
    </location>
</feature>
<feature type="compositionally biased region" description="Acidic residues" evidence="10">
    <location>
        <begin position="1230"/>
        <end position="1242"/>
    </location>
</feature>
<dbReference type="Pfam" id="PF03639">
    <property type="entry name" value="Glyco_hydro_81"/>
    <property type="match status" value="1"/>
</dbReference>
<keyword evidence="8" id="KW-0624">Polysaccharide degradation</keyword>
<evidence type="ECO:0000256" key="5">
    <source>
        <dbReference type="ARBA" id="ARBA00023277"/>
    </source>
</evidence>
<feature type="coiled-coil region" evidence="9">
    <location>
        <begin position="1594"/>
        <end position="1628"/>
    </location>
</feature>
<dbReference type="PROSITE" id="PS52008">
    <property type="entry name" value="GH81"/>
    <property type="match status" value="1"/>
</dbReference>
<feature type="compositionally biased region" description="Polar residues" evidence="10">
    <location>
        <begin position="931"/>
        <end position="947"/>
    </location>
</feature>
<feature type="region of interest" description="Disordered" evidence="10">
    <location>
        <begin position="1886"/>
        <end position="1976"/>
    </location>
</feature>
<feature type="compositionally biased region" description="Low complexity" evidence="10">
    <location>
        <begin position="739"/>
        <end position="750"/>
    </location>
</feature>
<evidence type="ECO:0000256" key="7">
    <source>
        <dbReference type="ARBA" id="ARBA00023316"/>
    </source>
</evidence>
<evidence type="ECO:0000256" key="1">
    <source>
        <dbReference type="ARBA" id="ARBA00000382"/>
    </source>
</evidence>
<feature type="region of interest" description="Disordered" evidence="10">
    <location>
        <begin position="735"/>
        <end position="770"/>
    </location>
</feature>
<dbReference type="VEuPathDB" id="FungiDB:KRP23_6061"/>
<dbReference type="OMA" id="DAPSHAD"/>
<dbReference type="VEuPathDB" id="FungiDB:KRP23_6062"/>
<dbReference type="Gene3D" id="1.20.5.420">
    <property type="entry name" value="Immunoglobulin FC, subunit C"/>
    <property type="match status" value="1"/>
</dbReference>
<evidence type="ECO:0000256" key="8">
    <source>
        <dbReference type="ARBA" id="ARBA00023326"/>
    </source>
</evidence>
<evidence type="ECO:0000256" key="6">
    <source>
        <dbReference type="ARBA" id="ARBA00023295"/>
    </source>
</evidence>
<dbReference type="Gene3D" id="1.10.287.1170">
    <property type="entry name" value="glycoside hydrolase family 81 endo-[beta] glucanase"/>
    <property type="match status" value="1"/>
</dbReference>
<feature type="coiled-coil region" evidence="9">
    <location>
        <begin position="1723"/>
        <end position="1810"/>
    </location>
</feature>
<dbReference type="InterPro" id="IPR040451">
    <property type="entry name" value="GH81_N"/>
</dbReference>
<evidence type="ECO:0000313" key="15">
    <source>
        <dbReference type="Proteomes" id="UP000005238"/>
    </source>
</evidence>
<keyword evidence="5" id="KW-0119">Carbohydrate metabolism</keyword>
<dbReference type="InterPro" id="IPR005200">
    <property type="entry name" value="Endo-beta-glucanase"/>
</dbReference>
<feature type="region of interest" description="Disordered" evidence="10">
    <location>
        <begin position="1502"/>
        <end position="1532"/>
    </location>
</feature>
<feature type="domain" description="Glycosyl hydrolase family 81 C-terminal" evidence="13">
    <location>
        <begin position="386"/>
        <end position="724"/>
    </location>
</feature>
<dbReference type="Proteomes" id="UP000005238">
    <property type="component" value="Unassembled WGS sequence"/>
</dbReference>
<evidence type="ECO:0000256" key="3">
    <source>
        <dbReference type="ARBA" id="ARBA00012780"/>
    </source>
</evidence>
<evidence type="ECO:0000256" key="11">
    <source>
        <dbReference type="SAM" id="SignalP"/>
    </source>
</evidence>
<keyword evidence="15" id="KW-1185">Reference proteome</keyword>
<feature type="region of interest" description="Disordered" evidence="10">
    <location>
        <begin position="1401"/>
        <end position="1427"/>
    </location>
</feature>
<comment type="catalytic activity">
    <reaction evidence="1">
        <text>Hydrolysis of (1-&gt;3)-beta-D-glucosidic linkages in (1-&gt;3)-beta-D-glucans.</text>
        <dbReference type="EC" id="3.2.1.39"/>
    </reaction>
</comment>
<keyword evidence="11" id="KW-0732">Signal</keyword>
<feature type="compositionally biased region" description="Gly residues" evidence="10">
    <location>
        <begin position="1517"/>
        <end position="1526"/>
    </location>
</feature>
<protein>
    <recommendedName>
        <fullName evidence="3">glucan endo-1,3-beta-D-glucosidase</fullName>
        <ecNumber evidence="3">3.2.1.39</ecNumber>
    </recommendedName>
</protein>
<evidence type="ECO:0000259" key="13">
    <source>
        <dbReference type="Pfam" id="PF17652"/>
    </source>
</evidence>
<feature type="region of interest" description="Disordered" evidence="10">
    <location>
        <begin position="1188"/>
        <end position="1367"/>
    </location>
</feature>
<feature type="domain" description="Glycosyl hydrolase family 81 N-terminal" evidence="12">
    <location>
        <begin position="67"/>
        <end position="370"/>
    </location>
</feature>
<dbReference type="EC" id="3.2.1.39" evidence="3"/>
<feature type="coiled-coil region" evidence="9">
    <location>
        <begin position="1092"/>
        <end position="1155"/>
    </location>
</feature>
<evidence type="ECO:0000256" key="2">
    <source>
        <dbReference type="ARBA" id="ARBA00010730"/>
    </source>
</evidence>
<feature type="compositionally biased region" description="Polar residues" evidence="10">
    <location>
        <begin position="1924"/>
        <end position="1942"/>
    </location>
</feature>
<name>H3GVI7_PHYRM</name>
<dbReference type="GO" id="GO:0052861">
    <property type="term" value="F:endo-1,3(4)-beta-glucanase activity"/>
    <property type="evidence" value="ECO:0007669"/>
    <property type="project" value="InterPro"/>
</dbReference>
<evidence type="ECO:0000256" key="4">
    <source>
        <dbReference type="ARBA" id="ARBA00022801"/>
    </source>
</evidence>
<evidence type="ECO:0000313" key="14">
    <source>
        <dbReference type="EnsemblProtists" id="Phyra81368"/>
    </source>
</evidence>
<feature type="compositionally biased region" description="Pro residues" evidence="10">
    <location>
        <begin position="1290"/>
        <end position="1304"/>
    </location>
</feature>
<evidence type="ECO:0000256" key="9">
    <source>
        <dbReference type="SAM" id="Coils"/>
    </source>
</evidence>
<dbReference type="VEuPathDB" id="FungiDB:KRP22_5438"/>
<dbReference type="VEuPathDB" id="FungiDB:KRP23_6060"/>
<keyword evidence="6" id="KW-0326">Glycosidase</keyword>
<sequence>MATPLRLLLVATSAICAQICLAETGDGIRSRYLAPYATDEPSESLFQHQDGLAALAPIINVAADLLTKPIPTNKWWGNLIHTTTEDINTVANPAWSNPYALKLPKQAPFGIQACYSYTYRQMADEVNGVVRYYLHEFHNDLTLSATDFGATKPDYEVYSFSDMGVAIRTCVSGSSTTCMDSALVHGMAFVSATYAGLTASIQSDYAMTLLDSSTPGKFVVQLANGQTWVVFASDTSASFSIDSTGSALVAAAAYTGTLRVAILPENSDQDVYDDYASCIVCGGDVSVQSRTSYSLEWETEGSGCDSTGLLHFALPHQVEVMSSATAAQSSGAIVLHSSTRGDMVGQVTTSGSWTLTEDEADDEVDFYPANKPSADVVSQIGLLATLQSDIDSDWSLDTGSWYYNGKAYQKYASLCLMAADSSVVGDDTTLLSSCLSKLETLIEPFVSNTLSVPLVYETTYKGIVTSQVFTNNDVNVEFGNGVYNDHHYHYGYWITASAILKKLDPTWSGMAQLETMVWTLLRDVANPSSEDTHFPKFRHFSWFLGHSYSHGVTPMADGKDEESTSEDVNFYYGMMLWGKAAGNKAVEDLGSLMLRLNARTVRTYFLMTSDNTIHPPQFVPNHVTGIFFDNKADYATWFSAEKHCIHGIQMIPVSPINGLVRTTAFIQEEWDDILSKEAIVTGDNTSNAWLSLLLVNEAAINQADALSRLTTATMDDGLTRSWALYNAASQRRASLRFDSQSSGTTTSKSKNPLSQTMVKRSAKPRRGGTAVDQLQAALTRSLKDSITEAVSSVCGSFQQAVDEQAAAGASSAEDSGGYDVYYSNCRRLVDYIQQNMEASPGFGEQMDRIILACHSGATERVLSSVVTKQLWFHARGDAPSHADKRETRSGRQSSSSGGDRARSAAKKKVKRDVSSRIATRAATDSPAAHTRSASGSKRTATRGSTLDAQPVKRPRRATRKVIHDTSEEEEEEEEEVKTEKPRRGGKKQEEDDDELLSFKDAIGELCYPDRRSPSETKFFKERLCKSIQFVDALLCKPPKGKVCVRGCKKIRAQMCSSSTPCKNKMCRIWHDVEAHTDRCQNPQCEFKNRILLRETMHKVEIKEQQIAELKTELKGKQVGLKEAADADKEELESDIASLEHDIEECEEELSVLEGTKKTFWSNLNEIGIEVRDDVVDNFPDFATHYEEKKVPRKARKAIAADTPHLSSASSRSSRAAARHVGAGPHGSHADDEEEADDADVESVGDNIPRRTARRSTSSGPYSAPPHHESDEETKGGDEEASQNGDEVPPPDEPPLPPVGPPPFRQNPELDREFAISASGYSIHPPADDLEAPAVAMGNEPINHAESKSAENNDAETSEADATPGSTELRALQRQSDDISGIMAGLMANPLPAEPPNTTGFTIRGNQPQNPLDGDRPISAGMEEDDSSKPIDALGVHDDLDDGVLSKDLPLQQQLEMLRGKLSRRNQVVEVIRRAYYRDVITIKEELRQYGGKLVHMGPMASFRGESPKLQRTPSRQIGGGSSGPVDGGLSSVPSVDLREMLPLFAPSETMLQVHPCESCGGHLELVHGESKELKAARQEMARASKGEQQMRAVVHRMRSEAKQMEEVNEALQQRVKALMKENAYTLEQLQAARKMEREQKVIIAGMRSKLQLTQATQDEIDRLASEYKDVKQQLIRSNHDRDIFSASNNHLKEELAEVTKALHVVKVEKAQIESDFGTNYYRLQEETKKARQLTADLAARDEQLKDQVSLCAEQQQSLTSLKEELVSTLQRFEQTKRHLEDQLIEEERAREEMQEQNLEFRRLNKKLARDLESIHNQSMDIELPSMMDEVSDRQESAGARKDRQHRPQAANQAMAMRNNVRKKIEDLQYQLEWALMRENDLAGMLGRSAGTTKTPSLKRVLSRMPSKTVITRAAIPEGEVARATNATPESSSPEDTAQNSSGSDGGRQSKKTTGNSQREPQIAESSIKEDASDETQEMNDKNFEAYHMEVARMLTEVKEGKDKSAKQQKVITELERKNHVLTDRLEESKLSIEALTGSAGAAEMMEAMMRQIDEGKRDQQYEVDRSIILMTFLRQVSESVHELCDNKALVLELELDSVPPDDPNEPVRDGEGGMQMMELQRKKREVRRKVLLDKAMKKFATMCHNRADLVSVEMHKMRASVERMREDLDQAENKIDSDQLHIRTLEAEIAKLRLTVEMGKNNIGKIERVLRS</sequence>
<feature type="compositionally biased region" description="Basic and acidic residues" evidence="10">
    <location>
        <begin position="876"/>
        <end position="889"/>
    </location>
</feature>
<keyword evidence="7" id="KW-0961">Cell wall biogenesis/degradation</keyword>
<feature type="region of interest" description="Disordered" evidence="10">
    <location>
        <begin position="876"/>
        <end position="994"/>
    </location>
</feature>
<dbReference type="HOGENOM" id="CLU_236563_0_0_1"/>
<feature type="chain" id="PRO_5003587842" description="glucan endo-1,3-beta-D-glucosidase" evidence="11">
    <location>
        <begin position="23"/>
        <end position="2212"/>
    </location>
</feature>
<dbReference type="GO" id="GO:0071555">
    <property type="term" value="P:cell wall organization"/>
    <property type="evidence" value="ECO:0007669"/>
    <property type="project" value="UniProtKB-KW"/>
</dbReference>
<dbReference type="InterPro" id="IPR040720">
    <property type="entry name" value="GH81_C"/>
</dbReference>
<reference evidence="15" key="1">
    <citation type="journal article" date="2006" name="Science">
        <title>Phytophthora genome sequences uncover evolutionary origins and mechanisms of pathogenesis.</title>
        <authorList>
            <person name="Tyler B.M."/>
            <person name="Tripathy S."/>
            <person name="Zhang X."/>
            <person name="Dehal P."/>
            <person name="Jiang R.H."/>
            <person name="Aerts A."/>
            <person name="Arredondo F.D."/>
            <person name="Baxter L."/>
            <person name="Bensasson D."/>
            <person name="Beynon J.L."/>
            <person name="Chapman J."/>
            <person name="Damasceno C.M."/>
            <person name="Dorrance A.E."/>
            <person name="Dou D."/>
            <person name="Dickerman A.W."/>
            <person name="Dubchak I.L."/>
            <person name="Garbelotto M."/>
            <person name="Gijzen M."/>
            <person name="Gordon S.G."/>
            <person name="Govers F."/>
            <person name="Grunwald N.J."/>
            <person name="Huang W."/>
            <person name="Ivors K.L."/>
            <person name="Jones R.W."/>
            <person name="Kamoun S."/>
            <person name="Krampis K."/>
            <person name="Lamour K.H."/>
            <person name="Lee M.K."/>
            <person name="McDonald W.H."/>
            <person name="Medina M."/>
            <person name="Meijer H.J."/>
            <person name="Nordberg E.K."/>
            <person name="Maclean D.J."/>
            <person name="Ospina-Giraldo M.D."/>
            <person name="Morris P.F."/>
            <person name="Phuntumart V."/>
            <person name="Putnam N.H."/>
            <person name="Rash S."/>
            <person name="Rose J.K."/>
            <person name="Sakihama Y."/>
            <person name="Salamov A.A."/>
            <person name="Savidor A."/>
            <person name="Scheuring C.F."/>
            <person name="Smith B.M."/>
            <person name="Sobral B.W."/>
            <person name="Terry A."/>
            <person name="Torto-Alalibo T.A."/>
            <person name="Win J."/>
            <person name="Xu Z."/>
            <person name="Zhang H."/>
            <person name="Grigoriev I.V."/>
            <person name="Rokhsar D.S."/>
            <person name="Boore J.L."/>
        </authorList>
    </citation>
    <scope>NUCLEOTIDE SEQUENCE [LARGE SCALE GENOMIC DNA]</scope>
    <source>
        <strain evidence="15">Pr102</strain>
    </source>
</reference>
<keyword evidence="4" id="KW-0378">Hydrolase</keyword>
<keyword evidence="9" id="KW-0175">Coiled coil</keyword>
<feature type="compositionally biased region" description="Basic and acidic residues" evidence="10">
    <location>
        <begin position="1830"/>
        <end position="1841"/>
    </location>
</feature>